<evidence type="ECO:0000259" key="3">
    <source>
        <dbReference type="Pfam" id="PF00004"/>
    </source>
</evidence>
<dbReference type="GO" id="GO:0005634">
    <property type="term" value="C:nucleus"/>
    <property type="evidence" value="ECO:0007669"/>
    <property type="project" value="TreeGrafter"/>
</dbReference>
<evidence type="ECO:0000313" key="4">
    <source>
        <dbReference type="EMBL" id="CDK29192.1"/>
    </source>
</evidence>
<sequence>MEGVLDAKESESSFREITSSPESIPAGSDPHTSMVEDMVIQRPVSVSMFDRFRPAVIREKSSFSVESEATKPAKLRTNTYDKGSDKSVEAATRPHQKSCSAKVSRGNILSFVSDPQQATVSDISVPLSPVEIVELDEAESSQTQAPASDKEAAVKVSPMDFFRMVRDKDKKKNLDIERKEQATTETEFKKEDLEGAISDTILAYNEGQDSEDVSSSIIEDSLVGFSPVLGSSNTQPDAIDNTVVSSSPKEVPGVSELNSAPVEASSIQPVRVSPMDIFKSFRDKDRKQNIKSRIVVMKISPKRLASVTGAGTSHEAINIDEDESVSSVKSVGPDLSATATASPMDIFKSFREKDAQKAVPATTPENVIGASGDEIDVIHIESSDDDLGSRPLTKKTKKPSKSDKQSKKLPTKGFMVTIPISSEKLKTIKIKPEPNPLLSRGNIDFAGAFESSRPSSGYSFFSDVSNRAKEAAIEKGKGIERPWKMKEMKAPVLKKDEFLVRNMEDEVTEKELLAGLKIRTTSPAPFEVSAEETSALMRSDRAKVKHDQHKHYTYTMEEFDIRLLRDIAILTCLDLQKDERFNRLQDIMADPFIVKEMRKSSRQWCDLFAPTRHSELLISRTTRNSINDWIVNAFKRLKSINTKAREAYLNTKKTHDDDDMDFIVDYDEPSDDEVFVPLLILQGENGCGKTSAVYAIAEDELNGHVFEINTGQERAKKDINFHLKQIGTTQTVNAKTESDNTKNGVILFDDCDVVFEELDKDFWSAIRNLMSYSHRPVILTCESIDSIPSSIIDHATIYTLKKPSQRVLKEYLDAVALIMGFKVHSEILEEISGLRDTRKALMQLNLLCSGRLPKHSLCEVGVRAQEDEEIPIIAGSQADATAESSTEFSCKSLEELYKKYDSFDELTGEIPETLSSGFDLREGFLSFYSSRLYRSGSRAKERRFHDSYDFIDCHPRTAFNALSQESFAIQVAPFIRSMASVDLLKSDMNKKRFSESPTFVWDTPLYIRE</sequence>
<dbReference type="PANTHER" id="PTHR23389">
    <property type="entry name" value="CHROMOSOME TRANSMISSION FIDELITY FACTOR 18"/>
    <property type="match status" value="1"/>
</dbReference>
<accession>W6MUE3</accession>
<dbReference type="PANTHER" id="PTHR23389:SF6">
    <property type="entry name" value="REPLICATION FACTOR C SUBUNIT 1"/>
    <property type="match status" value="1"/>
</dbReference>
<dbReference type="GO" id="GO:0005524">
    <property type="term" value="F:ATP binding"/>
    <property type="evidence" value="ECO:0007669"/>
    <property type="project" value="InterPro"/>
</dbReference>
<evidence type="ECO:0000313" key="5">
    <source>
        <dbReference type="Proteomes" id="UP000019384"/>
    </source>
</evidence>
<dbReference type="RefSeq" id="XP_022461180.1">
    <property type="nucleotide sequence ID" value="XM_022606337.1"/>
</dbReference>
<feature type="domain" description="ATPase AAA-type core" evidence="3">
    <location>
        <begin position="680"/>
        <end position="792"/>
    </location>
</feature>
<dbReference type="SUPFAM" id="SSF52540">
    <property type="entry name" value="P-loop containing nucleoside triphosphate hydrolases"/>
    <property type="match status" value="1"/>
</dbReference>
<gene>
    <name evidence="4" type="ORF">KUCA_T00005179001</name>
</gene>
<feature type="region of interest" description="Disordered" evidence="2">
    <location>
        <begin position="381"/>
        <end position="411"/>
    </location>
</feature>
<reference evidence="4" key="2">
    <citation type="submission" date="2014-02" db="EMBL/GenBank/DDBJ databases">
        <title>Complete DNA sequence of /Kuraishia capsulata/ illustrates novel genomic features among budding yeasts (/Saccharomycotina/).</title>
        <authorList>
            <person name="Morales L."/>
            <person name="Noel B."/>
            <person name="Porcel B."/>
            <person name="Marcet-Houben M."/>
            <person name="Hullo M-F."/>
            <person name="Sacerdot C."/>
            <person name="Tekaia F."/>
            <person name="Leh-Louis V."/>
            <person name="Despons L."/>
            <person name="Khanna V."/>
            <person name="Aury J-M."/>
            <person name="Barbe V."/>
            <person name="Couloux A."/>
            <person name="Labadie K."/>
            <person name="Pelletier E."/>
            <person name="Souciet J-L."/>
            <person name="Boekhout T."/>
            <person name="Gabaldon T."/>
            <person name="Wincker P."/>
            <person name="Dujon B."/>
        </authorList>
    </citation>
    <scope>NUCLEOTIDE SEQUENCE</scope>
    <source>
        <strain evidence="4">CBS 1993</strain>
    </source>
</reference>
<dbReference type="Gene3D" id="3.40.50.300">
    <property type="entry name" value="P-loop containing nucleotide triphosphate hydrolases"/>
    <property type="match status" value="1"/>
</dbReference>
<proteinExistence type="predicted"/>
<dbReference type="EMBL" id="HG793130">
    <property type="protein sequence ID" value="CDK29192.1"/>
    <property type="molecule type" value="Genomic_DNA"/>
</dbReference>
<keyword evidence="5" id="KW-1185">Reference proteome</keyword>
<name>W6MUE3_9ASCO</name>
<dbReference type="InterPro" id="IPR003959">
    <property type="entry name" value="ATPase_AAA_core"/>
</dbReference>
<feature type="region of interest" description="Disordered" evidence="2">
    <location>
        <begin position="1"/>
        <end position="32"/>
    </location>
</feature>
<dbReference type="OrthoDB" id="10064318at2759"/>
<dbReference type="GO" id="GO:0006260">
    <property type="term" value="P:DNA replication"/>
    <property type="evidence" value="ECO:0007669"/>
    <property type="project" value="UniProtKB-KW"/>
</dbReference>
<keyword evidence="1" id="KW-0235">DNA replication</keyword>
<evidence type="ECO:0000256" key="2">
    <source>
        <dbReference type="SAM" id="MobiDB-lite"/>
    </source>
</evidence>
<feature type="region of interest" description="Disordered" evidence="2">
    <location>
        <begin position="60"/>
        <end position="97"/>
    </location>
</feature>
<reference evidence="4" key="1">
    <citation type="submission" date="2013-12" db="EMBL/GenBank/DDBJ databases">
        <authorList>
            <person name="Genoscope - CEA"/>
        </authorList>
    </citation>
    <scope>NUCLEOTIDE SEQUENCE</scope>
    <source>
        <strain evidence="4">CBS 1993</strain>
    </source>
</reference>
<dbReference type="STRING" id="1382522.W6MUE3"/>
<feature type="compositionally biased region" description="Basic and acidic residues" evidence="2">
    <location>
        <begin position="1"/>
        <end position="14"/>
    </location>
</feature>
<dbReference type="AlphaFoldDB" id="W6MUE3"/>
<dbReference type="Pfam" id="PF00004">
    <property type="entry name" value="AAA"/>
    <property type="match status" value="1"/>
</dbReference>
<protein>
    <recommendedName>
        <fullName evidence="3">ATPase AAA-type core domain-containing protein</fullName>
    </recommendedName>
</protein>
<dbReference type="InterPro" id="IPR027417">
    <property type="entry name" value="P-loop_NTPase"/>
</dbReference>
<dbReference type="GO" id="GO:0003677">
    <property type="term" value="F:DNA binding"/>
    <property type="evidence" value="ECO:0007669"/>
    <property type="project" value="TreeGrafter"/>
</dbReference>
<organism evidence="4 5">
    <name type="scientific">Kuraishia capsulata CBS 1993</name>
    <dbReference type="NCBI Taxonomy" id="1382522"/>
    <lineage>
        <taxon>Eukaryota</taxon>
        <taxon>Fungi</taxon>
        <taxon>Dikarya</taxon>
        <taxon>Ascomycota</taxon>
        <taxon>Saccharomycotina</taxon>
        <taxon>Pichiomycetes</taxon>
        <taxon>Pichiales</taxon>
        <taxon>Pichiaceae</taxon>
        <taxon>Kuraishia</taxon>
    </lineage>
</organism>
<dbReference type="GO" id="GO:0016887">
    <property type="term" value="F:ATP hydrolysis activity"/>
    <property type="evidence" value="ECO:0007669"/>
    <property type="project" value="InterPro"/>
</dbReference>
<dbReference type="GeneID" id="34522568"/>
<dbReference type="Proteomes" id="UP000019384">
    <property type="component" value="Unassembled WGS sequence"/>
</dbReference>
<evidence type="ECO:0000256" key="1">
    <source>
        <dbReference type="ARBA" id="ARBA00022705"/>
    </source>
</evidence>
<dbReference type="CDD" id="cd00009">
    <property type="entry name" value="AAA"/>
    <property type="match status" value="1"/>
</dbReference>
<dbReference type="HOGENOM" id="CLU_298093_0_0_1"/>